<organism evidence="3 4">
    <name type="scientific">Aquipseudomonas campi</name>
    <dbReference type="NCBI Taxonomy" id="2731681"/>
    <lineage>
        <taxon>Bacteria</taxon>
        <taxon>Pseudomonadati</taxon>
        <taxon>Pseudomonadota</taxon>
        <taxon>Gammaproteobacteria</taxon>
        <taxon>Pseudomonadales</taxon>
        <taxon>Pseudomonadaceae</taxon>
        <taxon>Aquipseudomonas</taxon>
    </lineage>
</organism>
<proteinExistence type="predicted"/>
<dbReference type="EMBL" id="CP053697">
    <property type="protein sequence ID" value="QKE65386.1"/>
    <property type="molecule type" value="Genomic_DNA"/>
</dbReference>
<dbReference type="KEGG" id="pcam:HNE05_19140"/>
<dbReference type="PANTHER" id="PTHR11820:SF7">
    <property type="entry name" value="ACYLPYRUVASE FAHD1, MITOCHONDRIAL"/>
    <property type="match status" value="1"/>
</dbReference>
<gene>
    <name evidence="3" type="ORF">HNE05_19140</name>
</gene>
<evidence type="ECO:0000313" key="4">
    <source>
        <dbReference type="Proteomes" id="UP000501379"/>
    </source>
</evidence>
<keyword evidence="4" id="KW-1185">Reference proteome</keyword>
<dbReference type="RefSeq" id="WP_173211225.1">
    <property type="nucleotide sequence ID" value="NZ_CP053697.2"/>
</dbReference>
<evidence type="ECO:0000259" key="2">
    <source>
        <dbReference type="Pfam" id="PF01557"/>
    </source>
</evidence>
<dbReference type="Pfam" id="PF01557">
    <property type="entry name" value="FAA_hydrolase"/>
    <property type="match status" value="1"/>
</dbReference>
<dbReference type="PANTHER" id="PTHR11820">
    <property type="entry name" value="ACYLPYRUVASE"/>
    <property type="match status" value="1"/>
</dbReference>
<evidence type="ECO:0000313" key="3">
    <source>
        <dbReference type="EMBL" id="QKE65386.1"/>
    </source>
</evidence>
<dbReference type="GO" id="GO:0046872">
    <property type="term" value="F:metal ion binding"/>
    <property type="evidence" value="ECO:0007669"/>
    <property type="project" value="UniProtKB-KW"/>
</dbReference>
<dbReference type="InterPro" id="IPR011234">
    <property type="entry name" value="Fumarylacetoacetase-like_C"/>
</dbReference>
<evidence type="ECO:0000256" key="1">
    <source>
        <dbReference type="ARBA" id="ARBA00022723"/>
    </source>
</evidence>
<protein>
    <submittedName>
        <fullName evidence="3">Fumarylacetoacetate hydrolase family protein</fullName>
    </submittedName>
</protein>
<sequence>MSYQHQYTDGTPIHFPLGKVVCVGRNYAEHAAELNNPIPSEPLLFIKPGSCTVALNDSFAIPQDRGVVHYEAEIAVLIGKPLSKKPSVEEVRDAISGFAPALDLTLRDVQAKLKEKGLPWELAKSFDGAYVLAPFVAGDAYPDLADIGIRLSINGELRQDGNSSAMLNPIIGLIQHIAGHFSLQPGDVISTGTPAGVGPLASDDQLEIALGGQAAFTTRVL</sequence>
<dbReference type="InterPro" id="IPR036663">
    <property type="entry name" value="Fumarylacetoacetase_C_sf"/>
</dbReference>
<dbReference type="Gene3D" id="3.90.850.10">
    <property type="entry name" value="Fumarylacetoacetase-like, C-terminal domain"/>
    <property type="match status" value="1"/>
</dbReference>
<feature type="domain" description="Fumarylacetoacetase-like C-terminal" evidence="2">
    <location>
        <begin position="19"/>
        <end position="220"/>
    </location>
</feature>
<dbReference type="SUPFAM" id="SSF56529">
    <property type="entry name" value="FAH"/>
    <property type="match status" value="1"/>
</dbReference>
<name>A0A6M8G007_9GAMM</name>
<dbReference type="GO" id="GO:0018773">
    <property type="term" value="F:acetylpyruvate hydrolase activity"/>
    <property type="evidence" value="ECO:0007669"/>
    <property type="project" value="TreeGrafter"/>
</dbReference>
<keyword evidence="1" id="KW-0479">Metal-binding</keyword>
<dbReference type="Proteomes" id="UP000501379">
    <property type="component" value="Chromosome"/>
</dbReference>
<reference evidence="3" key="1">
    <citation type="submission" date="2020-07" db="EMBL/GenBank/DDBJ databases">
        <title>Nitrate ammonifying Pseudomonas campi sp. nov. isolated from German agricultural grassland.</title>
        <authorList>
            <person name="Timsy T."/>
            <person name="Ulrich A."/>
            <person name="Spanner T."/>
            <person name="Foesel B."/>
            <person name="Kolb S."/>
            <person name="Horn M.A."/>
            <person name="Behrendt U."/>
        </authorList>
    </citation>
    <scope>NUCLEOTIDE SEQUENCE</scope>
    <source>
        <strain evidence="3">S1-A32-2</strain>
    </source>
</reference>
<keyword evidence="3" id="KW-0378">Hydrolase</keyword>
<dbReference type="NCBIfam" id="NF007967">
    <property type="entry name" value="PRK10691.1"/>
    <property type="match status" value="1"/>
</dbReference>
<dbReference type="AlphaFoldDB" id="A0A6M8G007"/>
<accession>A0A6M8G007</accession>